<evidence type="ECO:0000313" key="1">
    <source>
        <dbReference type="EMBL" id="OXM50326.1"/>
    </source>
</evidence>
<dbReference type="EMBL" id="NMQT01000102">
    <property type="protein sequence ID" value="OXM50326.1"/>
    <property type="molecule type" value="Genomic_DNA"/>
</dbReference>
<dbReference type="OrthoDB" id="3608958at2"/>
<sequence>MFRTMFTRLQTATNTGLATRRLPPPDVGAVDPLVAYLLRRGWRIVDRDSHTTAILDYPASFHSGLNGDDRRVPALDNDLQELEVTLARCHGYWFACFTSCGTVIGCDRHRSVPLHIGVHAPIFTTVLRDLEVQARLVSPHEVSHCLLFGTCGHENTPNQPCQLAPLVPDEPASLHVVPCHSEEAE</sequence>
<comment type="caution">
    <text evidence="1">The sequence shown here is derived from an EMBL/GenBank/DDBJ whole genome shotgun (WGS) entry which is preliminary data.</text>
</comment>
<organism evidence="1 2">
    <name type="scientific">Amycolatopsis thailandensis</name>
    <dbReference type="NCBI Taxonomy" id="589330"/>
    <lineage>
        <taxon>Bacteria</taxon>
        <taxon>Bacillati</taxon>
        <taxon>Actinomycetota</taxon>
        <taxon>Actinomycetes</taxon>
        <taxon>Pseudonocardiales</taxon>
        <taxon>Pseudonocardiaceae</taxon>
        <taxon>Amycolatopsis</taxon>
    </lineage>
</organism>
<protein>
    <submittedName>
        <fullName evidence="1">Uncharacterized protein</fullName>
    </submittedName>
</protein>
<dbReference type="Proteomes" id="UP000215223">
    <property type="component" value="Unassembled WGS sequence"/>
</dbReference>
<keyword evidence="2" id="KW-1185">Reference proteome</keyword>
<dbReference type="RefSeq" id="WP_093936987.1">
    <property type="nucleotide sequence ID" value="NZ_NMQT01000102.1"/>
</dbReference>
<proteinExistence type="predicted"/>
<gene>
    <name evidence="1" type="ORF">CFP71_28260</name>
</gene>
<accession>A0A229RUK8</accession>
<reference evidence="1 2" key="1">
    <citation type="submission" date="2017-07" db="EMBL/GenBank/DDBJ databases">
        <title>Amycolatopsis thailandensis Genome sequencing and assembly.</title>
        <authorList>
            <person name="Kaur N."/>
            <person name="Mayilraj S."/>
        </authorList>
    </citation>
    <scope>NUCLEOTIDE SEQUENCE [LARGE SCALE GENOMIC DNA]</scope>
    <source>
        <strain evidence="1 2">JCM 16380</strain>
    </source>
</reference>
<dbReference type="AlphaFoldDB" id="A0A229RUK8"/>
<evidence type="ECO:0000313" key="2">
    <source>
        <dbReference type="Proteomes" id="UP000215223"/>
    </source>
</evidence>
<name>A0A229RUK8_9PSEU</name>